<evidence type="ECO:0000256" key="2">
    <source>
        <dbReference type="ARBA" id="ARBA00022448"/>
    </source>
</evidence>
<evidence type="ECO:0000256" key="7">
    <source>
        <dbReference type="SAM" id="Phobius"/>
    </source>
</evidence>
<evidence type="ECO:0000256" key="3">
    <source>
        <dbReference type="ARBA" id="ARBA00022692"/>
    </source>
</evidence>
<dbReference type="OrthoDB" id="10262656at2759"/>
<feature type="transmembrane region" description="Helical" evidence="7">
    <location>
        <begin position="292"/>
        <end position="313"/>
    </location>
</feature>
<evidence type="ECO:0000256" key="5">
    <source>
        <dbReference type="ARBA" id="ARBA00023136"/>
    </source>
</evidence>
<evidence type="ECO:0000256" key="1">
    <source>
        <dbReference type="ARBA" id="ARBA00004141"/>
    </source>
</evidence>
<sequence length="646" mass="70531">MGNPKHAPRLPARQLSILALCRFAEPIAMTSVYPYIPEMVQSFDVPTDEIAKYAGLMSAVFSLSQALTGIAWGRAADRVGRKPMILFALTSTMIAGVLFGFSRSLQWAFVARSFQGLSNGNVGIIRTAVAELVPEKELQPRAFSIMPLVWTVGSIFGPAIGGSLVYPTERFPGLFGHSQLFKQYPFALPNVLISCMFILGITAGFLFFQETLADKKHKRDVGLVLGQLLTKSCRKRDKKPWKIDADGDAVEPFLSRSGSQMSSPTAVRKSLPQTDGSVGWGQVFTRQSNINLLVYTFLAMHSVAYDQLLPVFMHYPVQSRNDPDVKLPLRFAGGFGIESPRIGMWFMIYGIYGMLIQFLVFPVLAKKFGVLNCLKLCCSIFPLVYLATPFTALLPNNNAREGVNLVLMAFKGFGAIFSFPCSTILLTNSAASLKVLGTLNGVATSISALGRATGPAVSGLAFTRSVEAGYVIVSWWILALIALIGAVPVWWLEEMDGFASTADDDEEDDLDYDDSAHFVDEPNPTGAQISKHNDRLDPMHLHVRNTKPRAGSPGLKAVDGTEEELIDEGSPLLLPMDRNNQRSYSRDGRRRESSAAGNGNNHEHDLRRMPSPIGLGPGIGGERMRRYSTEIGASRSGYGAGGTSYH</sequence>
<dbReference type="AlphaFoldDB" id="A0A0N1GWU7"/>
<evidence type="ECO:0000313" key="10">
    <source>
        <dbReference type="Proteomes" id="UP000038010"/>
    </source>
</evidence>
<reference evidence="9 10" key="1">
    <citation type="submission" date="2015-06" db="EMBL/GenBank/DDBJ databases">
        <title>Draft genome of the ant-associated black yeast Phialophora attae CBS 131958.</title>
        <authorList>
            <person name="Moreno L.F."/>
            <person name="Stielow B.J."/>
            <person name="de Hoog S."/>
            <person name="Vicente V.A."/>
            <person name="Weiss V.A."/>
            <person name="de Vries M."/>
            <person name="Cruz L.M."/>
            <person name="Souza E.M."/>
        </authorList>
    </citation>
    <scope>NUCLEOTIDE SEQUENCE [LARGE SCALE GENOMIC DNA]</scope>
    <source>
        <strain evidence="9 10">CBS 131958</strain>
    </source>
</reference>
<keyword evidence="3 7" id="KW-0812">Transmembrane</keyword>
<feature type="transmembrane region" description="Helical" evidence="7">
    <location>
        <begin position="406"/>
        <end position="427"/>
    </location>
</feature>
<evidence type="ECO:0000259" key="8">
    <source>
        <dbReference type="PROSITE" id="PS50850"/>
    </source>
</evidence>
<comment type="caution">
    <text evidence="9">The sequence shown here is derived from an EMBL/GenBank/DDBJ whole genome shotgun (WGS) entry which is preliminary data.</text>
</comment>
<feature type="transmembrane region" description="Helical" evidence="7">
    <location>
        <begin position="342"/>
        <end position="364"/>
    </location>
</feature>
<dbReference type="CDD" id="cd17330">
    <property type="entry name" value="MFS_SLC46_TetA_like"/>
    <property type="match status" value="1"/>
</dbReference>
<dbReference type="RefSeq" id="XP_017994456.1">
    <property type="nucleotide sequence ID" value="XM_018139862.1"/>
</dbReference>
<feature type="region of interest" description="Disordered" evidence="6">
    <location>
        <begin position="543"/>
        <end position="622"/>
    </location>
</feature>
<evidence type="ECO:0000256" key="6">
    <source>
        <dbReference type="SAM" id="MobiDB-lite"/>
    </source>
</evidence>
<gene>
    <name evidence="9" type="ORF">AB675_11047</name>
</gene>
<dbReference type="Gene3D" id="1.20.1250.20">
    <property type="entry name" value="MFS general substrate transporter like domains"/>
    <property type="match status" value="1"/>
</dbReference>
<feature type="transmembrane region" description="Helical" evidence="7">
    <location>
        <begin position="145"/>
        <end position="166"/>
    </location>
</feature>
<proteinExistence type="predicted"/>
<comment type="subcellular location">
    <subcellularLocation>
        <location evidence="1">Membrane</location>
        <topology evidence="1">Multi-pass membrane protein</topology>
    </subcellularLocation>
</comment>
<feature type="transmembrane region" description="Helical" evidence="7">
    <location>
        <begin position="186"/>
        <end position="208"/>
    </location>
</feature>
<dbReference type="Pfam" id="PF07690">
    <property type="entry name" value="MFS_1"/>
    <property type="match status" value="1"/>
</dbReference>
<feature type="transmembrane region" description="Helical" evidence="7">
    <location>
        <begin position="468"/>
        <end position="492"/>
    </location>
</feature>
<dbReference type="GO" id="GO:0016020">
    <property type="term" value="C:membrane"/>
    <property type="evidence" value="ECO:0007669"/>
    <property type="project" value="UniProtKB-SubCell"/>
</dbReference>
<dbReference type="Proteomes" id="UP000038010">
    <property type="component" value="Unassembled WGS sequence"/>
</dbReference>
<dbReference type="GeneID" id="28731742"/>
<dbReference type="InterPro" id="IPR011701">
    <property type="entry name" value="MFS"/>
</dbReference>
<feature type="transmembrane region" description="Helical" evidence="7">
    <location>
        <begin position="84"/>
        <end position="102"/>
    </location>
</feature>
<dbReference type="PANTHER" id="PTHR23504">
    <property type="entry name" value="MAJOR FACILITATOR SUPERFAMILY DOMAIN-CONTAINING PROTEIN 10"/>
    <property type="match status" value="1"/>
</dbReference>
<keyword evidence="10" id="KW-1185">Reference proteome</keyword>
<keyword evidence="5 7" id="KW-0472">Membrane</keyword>
<feature type="domain" description="Major facilitator superfamily (MFS) profile" evidence="8">
    <location>
        <begin position="14"/>
        <end position="497"/>
    </location>
</feature>
<feature type="transmembrane region" description="Helical" evidence="7">
    <location>
        <begin position="376"/>
        <end position="394"/>
    </location>
</feature>
<dbReference type="GO" id="GO:0022857">
    <property type="term" value="F:transmembrane transporter activity"/>
    <property type="evidence" value="ECO:0007669"/>
    <property type="project" value="InterPro"/>
</dbReference>
<keyword evidence="4 7" id="KW-1133">Transmembrane helix</keyword>
<evidence type="ECO:0000313" key="9">
    <source>
        <dbReference type="EMBL" id="KPI34493.1"/>
    </source>
</evidence>
<evidence type="ECO:0000256" key="4">
    <source>
        <dbReference type="ARBA" id="ARBA00022989"/>
    </source>
</evidence>
<dbReference type="SUPFAM" id="SSF103473">
    <property type="entry name" value="MFS general substrate transporter"/>
    <property type="match status" value="1"/>
</dbReference>
<dbReference type="EMBL" id="LFJN01000058">
    <property type="protein sequence ID" value="KPI34493.1"/>
    <property type="molecule type" value="Genomic_DNA"/>
</dbReference>
<keyword evidence="2" id="KW-0813">Transport</keyword>
<feature type="transmembrane region" description="Helical" evidence="7">
    <location>
        <begin position="50"/>
        <end position="72"/>
    </location>
</feature>
<feature type="compositionally biased region" description="Basic and acidic residues" evidence="6">
    <location>
        <begin position="584"/>
        <end position="593"/>
    </location>
</feature>
<organism evidence="9 10">
    <name type="scientific">Cyphellophora attinorum</name>
    <dbReference type="NCBI Taxonomy" id="1664694"/>
    <lineage>
        <taxon>Eukaryota</taxon>
        <taxon>Fungi</taxon>
        <taxon>Dikarya</taxon>
        <taxon>Ascomycota</taxon>
        <taxon>Pezizomycotina</taxon>
        <taxon>Eurotiomycetes</taxon>
        <taxon>Chaetothyriomycetidae</taxon>
        <taxon>Chaetothyriales</taxon>
        <taxon>Cyphellophoraceae</taxon>
        <taxon>Cyphellophora</taxon>
    </lineage>
</organism>
<name>A0A0N1GWU7_9EURO</name>
<dbReference type="InterPro" id="IPR020846">
    <property type="entry name" value="MFS_dom"/>
</dbReference>
<protein>
    <submittedName>
        <fullName evidence="9">Putative membrane protein</fullName>
    </submittedName>
</protein>
<accession>A0A0N1GWU7</accession>
<dbReference type="VEuPathDB" id="FungiDB:AB675_11047"/>
<dbReference type="PANTHER" id="PTHR23504:SF8">
    <property type="entry name" value="TRANSPORTER, PUTATIVE (AFU_ORTHOLOGUE AFUA_1G03730)-RELATED"/>
    <property type="match status" value="1"/>
</dbReference>
<dbReference type="InterPro" id="IPR036259">
    <property type="entry name" value="MFS_trans_sf"/>
</dbReference>
<dbReference type="PROSITE" id="PS50850">
    <property type="entry name" value="MFS"/>
    <property type="match status" value="1"/>
</dbReference>